<dbReference type="FunFam" id="2.40.30.10:FF:000003">
    <property type="entry name" value="Elongation factor 1-alpha"/>
    <property type="match status" value="1"/>
</dbReference>
<keyword evidence="2" id="KW-0963">Cytoplasm</keyword>
<evidence type="ECO:0000256" key="4">
    <source>
        <dbReference type="ARBA" id="ARBA00022768"/>
    </source>
</evidence>
<dbReference type="InterPro" id="IPR004160">
    <property type="entry name" value="Transl_elong_EFTu/EF1A_C"/>
</dbReference>
<evidence type="ECO:0000256" key="6">
    <source>
        <dbReference type="ARBA" id="ARBA00023134"/>
    </source>
</evidence>
<organism evidence="8">
    <name type="scientific">mine drainage metagenome</name>
    <dbReference type="NCBI Taxonomy" id="410659"/>
    <lineage>
        <taxon>unclassified sequences</taxon>
        <taxon>metagenomes</taxon>
        <taxon>ecological metagenomes</taxon>
    </lineage>
</organism>
<name>T1AEZ3_9ZZZZ</name>
<comment type="caution">
    <text evidence="8">The sequence shown here is derived from an EMBL/GenBank/DDBJ whole genome shotgun (WGS) entry which is preliminary data.</text>
</comment>
<gene>
    <name evidence="8" type="ORF">B1B_09343</name>
</gene>
<dbReference type="EMBL" id="AUZY01006171">
    <property type="protein sequence ID" value="EQD55198.1"/>
    <property type="molecule type" value="Genomic_DNA"/>
</dbReference>
<dbReference type="Gene3D" id="3.40.50.300">
    <property type="entry name" value="P-loop containing nucleotide triphosphate hydrolases"/>
    <property type="match status" value="1"/>
</dbReference>
<keyword evidence="5" id="KW-0648">Protein biosynthesis</keyword>
<dbReference type="PRINTS" id="PR00315">
    <property type="entry name" value="ELONGATNFCT"/>
</dbReference>
<dbReference type="Pfam" id="PF03143">
    <property type="entry name" value="GTP_EFTU_D3"/>
    <property type="match status" value="1"/>
</dbReference>
<protein>
    <submittedName>
        <fullName evidence="8">Translation elongation factor EF-1, subunit alpha</fullName>
    </submittedName>
</protein>
<dbReference type="Pfam" id="PF03144">
    <property type="entry name" value="GTP_EFTU_D2"/>
    <property type="match status" value="1"/>
</dbReference>
<proteinExistence type="predicted"/>
<reference evidence="8" key="1">
    <citation type="submission" date="2013-08" db="EMBL/GenBank/DDBJ databases">
        <authorList>
            <person name="Mendez C."/>
            <person name="Richter M."/>
            <person name="Ferrer M."/>
            <person name="Sanchez J."/>
        </authorList>
    </citation>
    <scope>NUCLEOTIDE SEQUENCE</scope>
</reference>
<evidence type="ECO:0000313" key="8">
    <source>
        <dbReference type="EMBL" id="EQD55198.1"/>
    </source>
</evidence>
<evidence type="ECO:0000256" key="1">
    <source>
        <dbReference type="ARBA" id="ARBA00004496"/>
    </source>
</evidence>
<dbReference type="NCBIfam" id="NF008969">
    <property type="entry name" value="PRK12317.1"/>
    <property type="match status" value="1"/>
</dbReference>
<feature type="non-terminal residue" evidence="8">
    <location>
        <position position="342"/>
    </location>
</feature>
<dbReference type="CDD" id="cd03693">
    <property type="entry name" value="EF1_alpha_II"/>
    <property type="match status" value="1"/>
</dbReference>
<evidence type="ECO:0000256" key="5">
    <source>
        <dbReference type="ARBA" id="ARBA00022917"/>
    </source>
</evidence>
<sequence length="342" mass="38001">HVDHGKSTTVGRLLLDTGYIRQEEIDKFRAEAEAKGKATFEFAWVMDDLKEERERGVTIDIAHRRFDTQKYYFTIIDAPGHRDFVKNMITGTSQADAAVLVCSAADGVQEQTREHIFLSRTLGVTQLICAINKMDRQEVKYSEEKFKEVVEELTKLLKNVGFKVAEQVVFVPISAFKDDNINKPSPNTPWYKGPTLLQALDNLKVPEKPTTKPLRLPVQDVYTITGIGTVPVGRVETGTMKIGDKIIFLPSGKSGEVKSIEMHHEQVTEAGPGDNVGFNVRGIDKNDIRRGDVAGPVSHPPTVVESFTANIQVLNHPSVITAGYTPVFHCHTAQVACEFTEL</sequence>
<dbReference type="InterPro" id="IPR050100">
    <property type="entry name" value="TRAFAC_GTPase_members"/>
</dbReference>
<dbReference type="SUPFAM" id="SSF52540">
    <property type="entry name" value="P-loop containing nucleoside triphosphate hydrolases"/>
    <property type="match status" value="1"/>
</dbReference>
<feature type="non-terminal residue" evidence="8">
    <location>
        <position position="1"/>
    </location>
</feature>
<dbReference type="InterPro" id="IPR004161">
    <property type="entry name" value="EFTu-like_2"/>
</dbReference>
<dbReference type="Gene3D" id="2.40.30.10">
    <property type="entry name" value="Translation factors"/>
    <property type="match status" value="2"/>
</dbReference>
<keyword evidence="3" id="KW-0547">Nucleotide-binding</keyword>
<dbReference type="CDD" id="cd01883">
    <property type="entry name" value="EF1_alpha"/>
    <property type="match status" value="1"/>
</dbReference>
<evidence type="ECO:0000256" key="3">
    <source>
        <dbReference type="ARBA" id="ARBA00022741"/>
    </source>
</evidence>
<dbReference type="GO" id="GO:0005737">
    <property type="term" value="C:cytoplasm"/>
    <property type="evidence" value="ECO:0007669"/>
    <property type="project" value="UniProtKB-SubCell"/>
</dbReference>
<dbReference type="PROSITE" id="PS51722">
    <property type="entry name" value="G_TR_2"/>
    <property type="match status" value="1"/>
</dbReference>
<dbReference type="Pfam" id="PF00009">
    <property type="entry name" value="GTP_EFTU"/>
    <property type="match status" value="1"/>
</dbReference>
<dbReference type="GO" id="GO:0005525">
    <property type="term" value="F:GTP binding"/>
    <property type="evidence" value="ECO:0007669"/>
    <property type="project" value="UniProtKB-KW"/>
</dbReference>
<dbReference type="GO" id="GO:0003924">
    <property type="term" value="F:GTPase activity"/>
    <property type="evidence" value="ECO:0007669"/>
    <property type="project" value="InterPro"/>
</dbReference>
<evidence type="ECO:0000256" key="2">
    <source>
        <dbReference type="ARBA" id="ARBA00022490"/>
    </source>
</evidence>
<feature type="domain" description="Tr-type G" evidence="7">
    <location>
        <begin position="1"/>
        <end position="210"/>
    </location>
</feature>
<comment type="subcellular location">
    <subcellularLocation>
        <location evidence="1">Cytoplasm</location>
    </subcellularLocation>
</comment>
<keyword evidence="4 8" id="KW-0251">Elongation factor</keyword>
<dbReference type="InterPro" id="IPR027417">
    <property type="entry name" value="P-loop_NTPase"/>
</dbReference>
<keyword evidence="6" id="KW-0342">GTP-binding</keyword>
<dbReference type="InterPro" id="IPR009000">
    <property type="entry name" value="Transl_B-barrel_sf"/>
</dbReference>
<reference evidence="8" key="2">
    <citation type="journal article" date="2014" name="ISME J.">
        <title>Microbial stratification in low pH oxic and suboxic macroscopic growths along an acid mine drainage.</title>
        <authorList>
            <person name="Mendez-Garcia C."/>
            <person name="Mesa V."/>
            <person name="Sprenger R.R."/>
            <person name="Richter M."/>
            <person name="Diez M.S."/>
            <person name="Solano J."/>
            <person name="Bargiela R."/>
            <person name="Golyshina O.V."/>
            <person name="Manteca A."/>
            <person name="Ramos J.L."/>
            <person name="Gallego J.R."/>
            <person name="Llorente I."/>
            <person name="Martins Dos Santos V.A."/>
            <person name="Jensen O.N."/>
            <person name="Pelaez A.I."/>
            <person name="Sanchez J."/>
            <person name="Ferrer M."/>
        </authorList>
    </citation>
    <scope>NUCLEOTIDE SEQUENCE</scope>
</reference>
<dbReference type="SUPFAM" id="SSF50447">
    <property type="entry name" value="Translation proteins"/>
    <property type="match status" value="1"/>
</dbReference>
<dbReference type="GO" id="GO:0003746">
    <property type="term" value="F:translation elongation factor activity"/>
    <property type="evidence" value="ECO:0007669"/>
    <property type="project" value="UniProtKB-KW"/>
</dbReference>
<dbReference type="InterPro" id="IPR004539">
    <property type="entry name" value="Transl_elong_EF1A_euk/arc"/>
</dbReference>
<dbReference type="PANTHER" id="PTHR23115">
    <property type="entry name" value="TRANSLATION FACTOR"/>
    <property type="match status" value="1"/>
</dbReference>
<dbReference type="NCBIfam" id="TIGR00483">
    <property type="entry name" value="EF-1_alpha"/>
    <property type="match status" value="1"/>
</dbReference>
<evidence type="ECO:0000259" key="7">
    <source>
        <dbReference type="PROSITE" id="PS51722"/>
    </source>
</evidence>
<dbReference type="AlphaFoldDB" id="T1AEZ3"/>
<dbReference type="InterPro" id="IPR000795">
    <property type="entry name" value="T_Tr_GTP-bd_dom"/>
</dbReference>
<accession>T1AEZ3</accession>